<dbReference type="Proteomes" id="UP000191672">
    <property type="component" value="Unassembled WGS sequence"/>
</dbReference>
<gene>
    <name evidence="1" type="ORF">PENANT_c011G09849</name>
</gene>
<protein>
    <submittedName>
        <fullName evidence="1">Uncharacterized protein</fullName>
    </submittedName>
</protein>
<organism evidence="1 2">
    <name type="scientific">Penicillium antarcticum</name>
    <dbReference type="NCBI Taxonomy" id="416450"/>
    <lineage>
        <taxon>Eukaryota</taxon>
        <taxon>Fungi</taxon>
        <taxon>Dikarya</taxon>
        <taxon>Ascomycota</taxon>
        <taxon>Pezizomycotina</taxon>
        <taxon>Eurotiomycetes</taxon>
        <taxon>Eurotiomycetidae</taxon>
        <taxon>Eurotiales</taxon>
        <taxon>Aspergillaceae</taxon>
        <taxon>Penicillium</taxon>
    </lineage>
</organism>
<proteinExistence type="predicted"/>
<keyword evidence="2" id="KW-1185">Reference proteome</keyword>
<comment type="caution">
    <text evidence="1">The sequence shown here is derived from an EMBL/GenBank/DDBJ whole genome shotgun (WGS) entry which is preliminary data.</text>
</comment>
<accession>A0A1V6Q795</accession>
<evidence type="ECO:0000313" key="2">
    <source>
        <dbReference type="Proteomes" id="UP000191672"/>
    </source>
</evidence>
<dbReference type="EMBL" id="MDYN01000011">
    <property type="protein sequence ID" value="OQD85101.1"/>
    <property type="molecule type" value="Genomic_DNA"/>
</dbReference>
<name>A0A1V6Q795_9EURO</name>
<evidence type="ECO:0000313" key="1">
    <source>
        <dbReference type="EMBL" id="OQD85101.1"/>
    </source>
</evidence>
<dbReference type="AlphaFoldDB" id="A0A1V6Q795"/>
<sequence length="34" mass="3813">MAQALLVSDDSSIRYDRLAFLAAELRRASEFALL</sequence>
<reference evidence="2" key="1">
    <citation type="journal article" date="2017" name="Nat. Microbiol.">
        <title>Global analysis of biosynthetic gene clusters reveals vast potential of secondary metabolite production in Penicillium species.</title>
        <authorList>
            <person name="Nielsen J.C."/>
            <person name="Grijseels S."/>
            <person name="Prigent S."/>
            <person name="Ji B."/>
            <person name="Dainat J."/>
            <person name="Nielsen K.F."/>
            <person name="Frisvad J.C."/>
            <person name="Workman M."/>
            <person name="Nielsen J."/>
        </authorList>
    </citation>
    <scope>NUCLEOTIDE SEQUENCE [LARGE SCALE GENOMIC DNA]</scope>
    <source>
        <strain evidence="2">IBT 31811</strain>
    </source>
</reference>